<keyword evidence="4" id="KW-0066">ATP synthesis</keyword>
<accession>A0A1M6LFU0</accession>
<dbReference type="SUPFAM" id="SSF81573">
    <property type="entry name" value="F1F0 ATP synthase subunit B, membrane domain"/>
    <property type="match status" value="1"/>
</dbReference>
<keyword evidence="2" id="KW-0375">Hydrogen ion transport</keyword>
<dbReference type="EMBL" id="FRAD01000005">
    <property type="protein sequence ID" value="SHJ70050.1"/>
    <property type="molecule type" value="Genomic_DNA"/>
</dbReference>
<sequence length="108" mass="12223">MAIEAIKSIKECEQRGNEVIAKAQAEAKDIIKKAKMDGDNMYEEVLKQAKDEKNRILSNAEEEGKNMANPIIARCEDEIKSYSNINGEKLDKAVKLIYERIVRSHGNN</sequence>
<keyword evidence="6" id="KW-1185">Reference proteome</keyword>
<organism evidence="5 6">
    <name type="scientific">Hathewaya proteolytica DSM 3090</name>
    <dbReference type="NCBI Taxonomy" id="1121331"/>
    <lineage>
        <taxon>Bacteria</taxon>
        <taxon>Bacillati</taxon>
        <taxon>Bacillota</taxon>
        <taxon>Clostridia</taxon>
        <taxon>Eubacteriales</taxon>
        <taxon>Clostridiaceae</taxon>
        <taxon>Hathewaya</taxon>
    </lineage>
</organism>
<dbReference type="GO" id="GO:0006754">
    <property type="term" value="P:ATP biosynthetic process"/>
    <property type="evidence" value="ECO:0007669"/>
    <property type="project" value="UniProtKB-KW"/>
</dbReference>
<evidence type="ECO:0000256" key="1">
    <source>
        <dbReference type="ARBA" id="ARBA00022448"/>
    </source>
</evidence>
<protein>
    <submittedName>
        <fullName evidence="5">V/A-type H+-transporting ATPase subunit G/H</fullName>
    </submittedName>
</protein>
<dbReference type="AlphaFoldDB" id="A0A1M6LFU0"/>
<reference evidence="5 6" key="1">
    <citation type="submission" date="2016-11" db="EMBL/GenBank/DDBJ databases">
        <authorList>
            <person name="Jaros S."/>
            <person name="Januszkiewicz K."/>
            <person name="Wedrychowicz H."/>
        </authorList>
    </citation>
    <scope>NUCLEOTIDE SEQUENCE [LARGE SCALE GENOMIC DNA]</scope>
    <source>
        <strain evidence="5 6">DSM 3090</strain>
    </source>
</reference>
<dbReference type="STRING" id="1121331.SAMN02745248_00743"/>
<evidence type="ECO:0000313" key="6">
    <source>
        <dbReference type="Proteomes" id="UP000183952"/>
    </source>
</evidence>
<dbReference type="Proteomes" id="UP000183952">
    <property type="component" value="Unassembled WGS sequence"/>
</dbReference>
<dbReference type="Gene3D" id="1.20.5.2950">
    <property type="match status" value="1"/>
</dbReference>
<dbReference type="OrthoDB" id="88479at2"/>
<evidence type="ECO:0000313" key="5">
    <source>
        <dbReference type="EMBL" id="SHJ70050.1"/>
    </source>
</evidence>
<proteinExistence type="predicted"/>
<dbReference type="InterPro" id="IPR028987">
    <property type="entry name" value="ATP_synth_B-like_membr_sf"/>
</dbReference>
<evidence type="ECO:0000256" key="2">
    <source>
        <dbReference type="ARBA" id="ARBA00022781"/>
    </source>
</evidence>
<evidence type="ECO:0000256" key="3">
    <source>
        <dbReference type="ARBA" id="ARBA00023065"/>
    </source>
</evidence>
<dbReference type="GO" id="GO:1902600">
    <property type="term" value="P:proton transmembrane transport"/>
    <property type="evidence" value="ECO:0007669"/>
    <property type="project" value="UniProtKB-KW"/>
</dbReference>
<evidence type="ECO:0000256" key="4">
    <source>
        <dbReference type="ARBA" id="ARBA00023310"/>
    </source>
</evidence>
<keyword evidence="3" id="KW-0406">Ion transport</keyword>
<gene>
    <name evidence="5" type="ORF">SAMN02745248_00743</name>
</gene>
<keyword evidence="1" id="KW-0813">Transport</keyword>
<dbReference type="RefSeq" id="WP_072902485.1">
    <property type="nucleotide sequence ID" value="NZ_FRAD01000005.1"/>
</dbReference>
<name>A0A1M6LFU0_9CLOT</name>